<feature type="compositionally biased region" description="Basic and acidic residues" evidence="15">
    <location>
        <begin position="358"/>
        <end position="372"/>
    </location>
</feature>
<evidence type="ECO:0000256" key="12">
    <source>
        <dbReference type="ARBA" id="ARBA00037969"/>
    </source>
</evidence>
<dbReference type="CDD" id="cd04137">
    <property type="entry name" value="RheB"/>
    <property type="match status" value="1"/>
</dbReference>
<evidence type="ECO:0000256" key="1">
    <source>
        <dbReference type="ARBA" id="ARBA00004342"/>
    </source>
</evidence>
<dbReference type="SUPFAM" id="SSF52540">
    <property type="entry name" value="P-loop containing nucleoside triphosphate hydrolases"/>
    <property type="match status" value="1"/>
</dbReference>
<organism evidence="17 18">
    <name type="scientific">Collybia nuda</name>
    <dbReference type="NCBI Taxonomy" id="64659"/>
    <lineage>
        <taxon>Eukaryota</taxon>
        <taxon>Fungi</taxon>
        <taxon>Dikarya</taxon>
        <taxon>Basidiomycota</taxon>
        <taxon>Agaricomycotina</taxon>
        <taxon>Agaricomycetes</taxon>
        <taxon>Agaricomycetidae</taxon>
        <taxon>Agaricales</taxon>
        <taxon>Tricholomatineae</taxon>
        <taxon>Clitocybaceae</taxon>
        <taxon>Collybia</taxon>
    </lineage>
</organism>
<keyword evidence="10" id="KW-0449">Lipoprotein</keyword>
<evidence type="ECO:0000256" key="9">
    <source>
        <dbReference type="ARBA" id="ARBA00023136"/>
    </source>
</evidence>
<dbReference type="GO" id="GO:0005886">
    <property type="term" value="C:plasma membrane"/>
    <property type="evidence" value="ECO:0007669"/>
    <property type="project" value="UniProtKB-SubCell"/>
</dbReference>
<evidence type="ECO:0000256" key="3">
    <source>
        <dbReference type="ARBA" id="ARBA00022481"/>
    </source>
</evidence>
<keyword evidence="5" id="KW-0547">Nucleotide-binding</keyword>
<keyword evidence="9" id="KW-0472">Membrane</keyword>
<comment type="subcellular location">
    <subcellularLocation>
        <location evidence="1">Cell membrane</location>
        <topology evidence="1">Lipid-anchor</topology>
        <orientation evidence="1">Cytoplasmic side</orientation>
    </subcellularLocation>
</comment>
<feature type="region of interest" description="Disordered" evidence="15">
    <location>
        <begin position="236"/>
        <end position="411"/>
    </location>
</feature>
<dbReference type="InterPro" id="IPR004148">
    <property type="entry name" value="BAR_dom"/>
</dbReference>
<dbReference type="PRINTS" id="PR00452">
    <property type="entry name" value="SH3DOMAIN"/>
</dbReference>
<evidence type="ECO:0000256" key="13">
    <source>
        <dbReference type="ARBA" id="ARBA00049117"/>
    </source>
</evidence>
<dbReference type="Gene3D" id="3.40.50.300">
    <property type="entry name" value="P-loop containing nucleotide triphosphate hydrolases"/>
    <property type="match status" value="1"/>
</dbReference>
<sequence length="876" mass="97027">MASKQWAGEVISSRDKTTVTEEFRELEKDIELRKEGAQKLLAASDAYQYALSKKKKNEAFEDAEKLLPIDTLGIVMIGHGEEFGEDSAFGTSLVKLGRAHCKVATLQEAYALTFKDTFLASIEKFTDDIKEYETQRKKLDSRRLSYDASVAKFEKLKGGKKEKEKYEAEDEMERAKQRYEETSEDVQAQMHSIQENEIVQLRELTSFLDLEINFVQQYLNVLKDAKSDWPPKATGLVHHFSRTSQEGYGSVRSKRSSRTNPKEPSDSSDDEERPRSVASRRSSTHRKSESNGSKPSSRPSSRTSRKRADSAGTIADKEEKEKDRSRRLSVADWASSAVGSVTGRSKKNKDKFSALNDDTDHQGRMDDDEHSTPGKKPSSFPSLSMKLSRDKSKESLQGSPKAPARILKPPSLQERKIARALHDFSGATDELSFKVGDEIVVINEVLDDGNKGLFPTSYVEIIARQRRPPSSNSNNKESASSLSSGDGRRQTLINDSDSYTGSDIDEHHHMGIRPLIHNSPFYGGPPDAASITTNATEDEEEKFFAPITRNSAGPGYTQSQPASSRSSPQIPDRKILHALNPPPQPMHRSTTDITSRSSTPSKKAPPPPPPRRPTNTTPVVGPPVPDRPHKSARTQSVGSLKAVLPTPASSLSSHGYDRSPFESAVELDAVGTTQGRCAEFKQNPFQAKGMCNSLKRRKIAVLGSRSVGKSSLVKQFIENHFVDAYYPTIESTFAKTVTYKGVEYDCHIIDTAGQDEYSPINAQHAIGIHGYVLVYSITSRNSFEMIQIVYDKIIDFCGVTDIPCVIVGSKCDLQQNRQVQVTEGQNLGRANGAAWIETSAKNNINVGKVFELCLGEIERRTAPNQAEPQVSRCIVM</sequence>
<dbReference type="SMART" id="SM00174">
    <property type="entry name" value="RHO"/>
    <property type="match status" value="1"/>
</dbReference>
<reference evidence="17" key="1">
    <citation type="submission" date="2020-11" db="EMBL/GenBank/DDBJ databases">
        <authorList>
            <consortium name="DOE Joint Genome Institute"/>
            <person name="Ahrendt S."/>
            <person name="Riley R."/>
            <person name="Andreopoulos W."/>
            <person name="Labutti K."/>
            <person name="Pangilinan J."/>
            <person name="Ruiz-Duenas F.J."/>
            <person name="Barrasa J.M."/>
            <person name="Sanchez-Garcia M."/>
            <person name="Camarero S."/>
            <person name="Miyauchi S."/>
            <person name="Serrano A."/>
            <person name="Linde D."/>
            <person name="Babiker R."/>
            <person name="Drula E."/>
            <person name="Ayuso-Fernandez I."/>
            <person name="Pacheco R."/>
            <person name="Padilla G."/>
            <person name="Ferreira P."/>
            <person name="Barriuso J."/>
            <person name="Kellner H."/>
            <person name="Castanera R."/>
            <person name="Alfaro M."/>
            <person name="Ramirez L."/>
            <person name="Pisabarro A.G."/>
            <person name="Kuo A."/>
            <person name="Tritt A."/>
            <person name="Lipzen A."/>
            <person name="He G."/>
            <person name="Yan M."/>
            <person name="Ng V."/>
            <person name="Cullen D."/>
            <person name="Martin F."/>
            <person name="Rosso M.-N."/>
            <person name="Henrissat B."/>
            <person name="Hibbett D."/>
            <person name="Martinez A.T."/>
            <person name="Grigoriev I.V."/>
        </authorList>
    </citation>
    <scope>NUCLEOTIDE SEQUENCE</scope>
    <source>
        <strain evidence="17">CBS 247.69</strain>
    </source>
</reference>
<feature type="compositionally biased region" description="Polar residues" evidence="15">
    <location>
        <begin position="491"/>
        <end position="501"/>
    </location>
</feature>
<dbReference type="GO" id="GO:0046872">
    <property type="term" value="F:metal ion binding"/>
    <property type="evidence" value="ECO:0007669"/>
    <property type="project" value="UniProtKB-KW"/>
</dbReference>
<dbReference type="SMART" id="SM00326">
    <property type="entry name" value="SH3"/>
    <property type="match status" value="1"/>
</dbReference>
<dbReference type="SMART" id="SM00173">
    <property type="entry name" value="RAS"/>
    <property type="match status" value="1"/>
</dbReference>
<dbReference type="SUPFAM" id="SSF103657">
    <property type="entry name" value="BAR/IMD domain-like"/>
    <property type="match status" value="1"/>
</dbReference>
<comment type="similarity">
    <text evidence="12">Belongs to the small GTPase superfamily. Rheb family.</text>
</comment>
<keyword evidence="7" id="KW-0460">Magnesium</keyword>
<keyword evidence="3" id="KW-0488">Methylation</keyword>
<evidence type="ECO:0000256" key="10">
    <source>
        <dbReference type="ARBA" id="ARBA00023288"/>
    </source>
</evidence>
<keyword evidence="11" id="KW-0636">Prenylation</keyword>
<dbReference type="InterPro" id="IPR020849">
    <property type="entry name" value="Small_GTPase_Ras-type"/>
</dbReference>
<dbReference type="OrthoDB" id="10263741at2759"/>
<dbReference type="InterPro" id="IPR001452">
    <property type="entry name" value="SH3_domain"/>
</dbReference>
<feature type="compositionally biased region" description="Low complexity" evidence="15">
    <location>
        <begin position="470"/>
        <end position="484"/>
    </location>
</feature>
<feature type="compositionally biased region" description="Low complexity" evidence="15">
    <location>
        <begin position="591"/>
        <end position="601"/>
    </location>
</feature>
<evidence type="ECO:0000256" key="2">
    <source>
        <dbReference type="ARBA" id="ARBA00022443"/>
    </source>
</evidence>
<comment type="caution">
    <text evidence="17">The sequence shown here is derived from an EMBL/GenBank/DDBJ whole genome shotgun (WGS) entry which is preliminary data.</text>
</comment>
<dbReference type="CDD" id="cd00174">
    <property type="entry name" value="SH3"/>
    <property type="match status" value="1"/>
</dbReference>
<evidence type="ECO:0000256" key="11">
    <source>
        <dbReference type="ARBA" id="ARBA00023289"/>
    </source>
</evidence>
<dbReference type="GO" id="GO:0003924">
    <property type="term" value="F:GTPase activity"/>
    <property type="evidence" value="ECO:0007669"/>
    <property type="project" value="InterPro"/>
</dbReference>
<evidence type="ECO:0000256" key="15">
    <source>
        <dbReference type="SAM" id="MobiDB-lite"/>
    </source>
</evidence>
<dbReference type="InterPro" id="IPR036028">
    <property type="entry name" value="SH3-like_dom_sf"/>
</dbReference>
<evidence type="ECO:0000256" key="4">
    <source>
        <dbReference type="ARBA" id="ARBA00022723"/>
    </source>
</evidence>
<dbReference type="GO" id="GO:0007165">
    <property type="term" value="P:signal transduction"/>
    <property type="evidence" value="ECO:0007669"/>
    <property type="project" value="InterPro"/>
</dbReference>
<dbReference type="PROSITE" id="PS51021">
    <property type="entry name" value="BAR"/>
    <property type="match status" value="1"/>
</dbReference>
<dbReference type="InterPro" id="IPR001806">
    <property type="entry name" value="Small_GTPase"/>
</dbReference>
<keyword evidence="8" id="KW-0342">GTP-binding</keyword>
<dbReference type="Proteomes" id="UP000807353">
    <property type="component" value="Unassembled WGS sequence"/>
</dbReference>
<keyword evidence="18" id="KW-1185">Reference proteome</keyword>
<dbReference type="FunFam" id="3.40.50.300:FF:000273">
    <property type="entry name" value="GTP-binding protein Rheb homolog"/>
    <property type="match status" value="1"/>
</dbReference>
<feature type="compositionally biased region" description="Basic and acidic residues" evidence="15">
    <location>
        <begin position="315"/>
        <end position="326"/>
    </location>
</feature>
<dbReference type="SUPFAM" id="SSF50044">
    <property type="entry name" value="SH3-domain"/>
    <property type="match status" value="1"/>
</dbReference>
<dbReference type="Gene3D" id="2.30.30.40">
    <property type="entry name" value="SH3 Domains"/>
    <property type="match status" value="1"/>
</dbReference>
<dbReference type="GO" id="GO:0005525">
    <property type="term" value="F:GTP binding"/>
    <property type="evidence" value="ECO:0007669"/>
    <property type="project" value="UniProtKB-KW"/>
</dbReference>
<dbReference type="Pfam" id="PF00071">
    <property type="entry name" value="Ras"/>
    <property type="match status" value="1"/>
</dbReference>
<dbReference type="SMART" id="SM00721">
    <property type="entry name" value="BAR"/>
    <property type="match status" value="1"/>
</dbReference>
<dbReference type="GO" id="GO:0005737">
    <property type="term" value="C:cytoplasm"/>
    <property type="evidence" value="ECO:0007669"/>
    <property type="project" value="InterPro"/>
</dbReference>
<feature type="compositionally biased region" description="Low complexity" evidence="15">
    <location>
        <begin position="558"/>
        <end position="570"/>
    </location>
</feature>
<evidence type="ECO:0000313" key="18">
    <source>
        <dbReference type="Proteomes" id="UP000807353"/>
    </source>
</evidence>
<keyword evidence="4" id="KW-0479">Metal-binding</keyword>
<feature type="compositionally biased region" description="Low complexity" evidence="15">
    <location>
        <begin position="290"/>
        <end position="302"/>
    </location>
</feature>
<dbReference type="PANTHER" id="PTHR24070">
    <property type="entry name" value="RAS, DI-RAS, AND RHEB FAMILY MEMBERS OF SMALL GTPASE SUPERFAMILY"/>
    <property type="match status" value="1"/>
</dbReference>
<evidence type="ECO:0000256" key="5">
    <source>
        <dbReference type="ARBA" id="ARBA00022741"/>
    </source>
</evidence>
<evidence type="ECO:0000256" key="6">
    <source>
        <dbReference type="ARBA" id="ARBA00022801"/>
    </source>
</evidence>
<dbReference type="AlphaFoldDB" id="A0A9P5Y500"/>
<feature type="domain" description="BAR" evidence="16">
    <location>
        <begin position="8"/>
        <end position="238"/>
    </location>
</feature>
<comment type="catalytic activity">
    <reaction evidence="13">
        <text>GTP + H2O = GDP + phosphate + H(+)</text>
        <dbReference type="Rhea" id="RHEA:19669"/>
        <dbReference type="ChEBI" id="CHEBI:15377"/>
        <dbReference type="ChEBI" id="CHEBI:15378"/>
        <dbReference type="ChEBI" id="CHEBI:37565"/>
        <dbReference type="ChEBI" id="CHEBI:43474"/>
        <dbReference type="ChEBI" id="CHEBI:58189"/>
    </reaction>
    <physiologicalReaction direction="left-to-right" evidence="13">
        <dbReference type="Rhea" id="RHEA:19670"/>
    </physiologicalReaction>
</comment>
<dbReference type="Pfam" id="PF03114">
    <property type="entry name" value="BAR"/>
    <property type="match status" value="1"/>
</dbReference>
<keyword evidence="6" id="KW-0378">Hydrolase</keyword>
<dbReference type="PRINTS" id="PR00449">
    <property type="entry name" value="RASTRNSFRMNG"/>
</dbReference>
<evidence type="ECO:0000313" key="17">
    <source>
        <dbReference type="EMBL" id="KAF9463398.1"/>
    </source>
</evidence>
<evidence type="ECO:0000256" key="14">
    <source>
        <dbReference type="SAM" id="Coils"/>
    </source>
</evidence>
<dbReference type="EMBL" id="MU150263">
    <property type="protein sequence ID" value="KAF9463398.1"/>
    <property type="molecule type" value="Genomic_DNA"/>
</dbReference>
<name>A0A9P5Y500_9AGAR</name>
<dbReference type="InterPro" id="IPR027267">
    <property type="entry name" value="AH/BAR_dom_sf"/>
</dbReference>
<feature type="coiled-coil region" evidence="14">
    <location>
        <begin position="122"/>
        <end position="196"/>
    </location>
</feature>
<protein>
    <recommendedName>
        <fullName evidence="16">BAR domain-containing protein</fullName>
    </recommendedName>
</protein>
<keyword evidence="2" id="KW-0728">SH3 domain</keyword>
<feature type="compositionally biased region" description="Pro residues" evidence="15">
    <location>
        <begin position="603"/>
        <end position="612"/>
    </location>
</feature>
<keyword evidence="14" id="KW-0175">Coiled coil</keyword>
<dbReference type="NCBIfam" id="TIGR00231">
    <property type="entry name" value="small_GTP"/>
    <property type="match status" value="1"/>
</dbReference>
<dbReference type="InterPro" id="IPR027417">
    <property type="entry name" value="P-loop_NTPase"/>
</dbReference>
<feature type="region of interest" description="Disordered" evidence="15">
    <location>
        <begin position="464"/>
        <end position="658"/>
    </location>
</feature>
<dbReference type="Gene3D" id="1.20.1270.60">
    <property type="entry name" value="Arfaptin homology (AH) domain/BAR domain"/>
    <property type="match status" value="1"/>
</dbReference>
<accession>A0A9P5Y500</accession>
<evidence type="ECO:0000259" key="16">
    <source>
        <dbReference type="PROSITE" id="PS51021"/>
    </source>
</evidence>
<dbReference type="PROSITE" id="PS51421">
    <property type="entry name" value="RAS"/>
    <property type="match status" value="1"/>
</dbReference>
<dbReference type="InterPro" id="IPR005225">
    <property type="entry name" value="Small_GTP-bd"/>
</dbReference>
<evidence type="ECO:0000256" key="7">
    <source>
        <dbReference type="ARBA" id="ARBA00022842"/>
    </source>
</evidence>
<dbReference type="PROSITE" id="PS51419">
    <property type="entry name" value="RAB"/>
    <property type="match status" value="1"/>
</dbReference>
<evidence type="ECO:0000256" key="8">
    <source>
        <dbReference type="ARBA" id="ARBA00023134"/>
    </source>
</evidence>
<proteinExistence type="inferred from homology"/>
<dbReference type="SMART" id="SM00175">
    <property type="entry name" value="RAB"/>
    <property type="match status" value="1"/>
</dbReference>
<gene>
    <name evidence="17" type="ORF">BDZ94DRAFT_1282549</name>
</gene>